<dbReference type="RefSeq" id="WP_188802970.1">
    <property type="nucleotide sequence ID" value="NZ_BMOK01000007.1"/>
</dbReference>
<dbReference type="CDD" id="cd02042">
    <property type="entry name" value="ParAB_family"/>
    <property type="match status" value="1"/>
</dbReference>
<dbReference type="PANTHER" id="PTHR13696:SF52">
    <property type="entry name" value="PARA FAMILY PROTEIN CT_582"/>
    <property type="match status" value="1"/>
</dbReference>
<accession>A0A917S3R7</accession>
<dbReference type="EMBL" id="BMOK01000007">
    <property type="protein sequence ID" value="GGL55965.1"/>
    <property type="molecule type" value="Genomic_DNA"/>
</dbReference>
<proteinExistence type="predicted"/>
<evidence type="ECO:0000313" key="2">
    <source>
        <dbReference type="EMBL" id="GGL55965.1"/>
    </source>
</evidence>
<organism evidence="2 3">
    <name type="scientific">Sporolactobacillus putidus</name>
    <dbReference type="NCBI Taxonomy" id="492735"/>
    <lineage>
        <taxon>Bacteria</taxon>
        <taxon>Bacillati</taxon>
        <taxon>Bacillota</taxon>
        <taxon>Bacilli</taxon>
        <taxon>Bacillales</taxon>
        <taxon>Sporolactobacillaceae</taxon>
        <taxon>Sporolactobacillus</taxon>
    </lineage>
</organism>
<feature type="domain" description="AAA" evidence="1">
    <location>
        <begin position="4"/>
        <end position="181"/>
    </location>
</feature>
<dbReference type="SUPFAM" id="SSF52540">
    <property type="entry name" value="P-loop containing nucleoside triphosphate hydrolases"/>
    <property type="match status" value="1"/>
</dbReference>
<dbReference type="Proteomes" id="UP000654670">
    <property type="component" value="Unassembled WGS sequence"/>
</dbReference>
<gene>
    <name evidence="2" type="ORF">GCM10007968_20090</name>
</gene>
<evidence type="ECO:0000313" key="3">
    <source>
        <dbReference type="Proteomes" id="UP000654670"/>
    </source>
</evidence>
<dbReference type="AlphaFoldDB" id="A0A917S3R7"/>
<protein>
    <submittedName>
        <fullName evidence="2">ParA family protein</fullName>
    </submittedName>
</protein>
<dbReference type="InterPro" id="IPR025669">
    <property type="entry name" value="AAA_dom"/>
</dbReference>
<dbReference type="PANTHER" id="PTHR13696">
    <property type="entry name" value="P-LOOP CONTAINING NUCLEOSIDE TRIPHOSPHATE HYDROLASE"/>
    <property type="match status" value="1"/>
</dbReference>
<dbReference type="InterPro" id="IPR050678">
    <property type="entry name" value="DNA_Partitioning_ATPase"/>
</dbReference>
<evidence type="ECO:0000259" key="1">
    <source>
        <dbReference type="Pfam" id="PF13614"/>
    </source>
</evidence>
<comment type="caution">
    <text evidence="2">The sequence shown here is derived from an EMBL/GenBank/DDBJ whole genome shotgun (WGS) entry which is preliminary data.</text>
</comment>
<dbReference type="InterPro" id="IPR027417">
    <property type="entry name" value="P-loop_NTPase"/>
</dbReference>
<dbReference type="Gene3D" id="3.40.50.300">
    <property type="entry name" value="P-loop containing nucleotide triphosphate hydrolases"/>
    <property type="match status" value="1"/>
</dbReference>
<dbReference type="Pfam" id="PF13614">
    <property type="entry name" value="AAA_31"/>
    <property type="match status" value="1"/>
</dbReference>
<reference evidence="2" key="2">
    <citation type="submission" date="2020-09" db="EMBL/GenBank/DDBJ databases">
        <authorList>
            <person name="Sun Q."/>
            <person name="Ohkuma M."/>
        </authorList>
    </citation>
    <scope>NUCLEOTIDE SEQUENCE</scope>
    <source>
        <strain evidence="2">JCM 15325</strain>
    </source>
</reference>
<sequence>MCIVIAVANNKGGVLKTTTVTNLAGIASQHGQRVLIIDCDNQANVSLSFNKNPDQFDNTLFDVLVDEVDPRYAIEHVTDNIDILPSNDSLSMLEFEILTNLDKYPKPFYLLRDLLKDTVNDYDVIFLDSPPNLGLVSGNVLSFADEVLIPFQPESFSMRSLIKMLDAINEFKQAHNPRLDILGVVGTLVNNRTNLHTNILDQCRKYCDHKHIRMFDTVIPRSIRFASAVAFDGLPATLVKENKNNDIVNTYINLYNEVKEAVNV</sequence>
<name>A0A917S3R7_9BACL</name>
<reference evidence="2" key="1">
    <citation type="journal article" date="2014" name="Int. J. Syst. Evol. Microbiol.">
        <title>Complete genome sequence of Corynebacterium casei LMG S-19264T (=DSM 44701T), isolated from a smear-ripened cheese.</title>
        <authorList>
            <consortium name="US DOE Joint Genome Institute (JGI-PGF)"/>
            <person name="Walter F."/>
            <person name="Albersmeier A."/>
            <person name="Kalinowski J."/>
            <person name="Ruckert C."/>
        </authorList>
    </citation>
    <scope>NUCLEOTIDE SEQUENCE</scope>
    <source>
        <strain evidence="2">JCM 15325</strain>
    </source>
</reference>
<keyword evidence="3" id="KW-1185">Reference proteome</keyword>